<sequence length="395" mass="42818">MTDTRHEPRDADSARPVPFHAVTTYGREQAHLAEALAGGHLRSGGPFTRRASAVLREETGAVEALLTTSCTTALELSALLLDLGPGDTVIVPSFTFSTTALAFARTGAKLLFCDIERETLGVDPASVAALLDDTVRAVVVVHYAGIACDVAGLREVLRDRPDVAVVEDNAHGLFGRWRGEPLGSLGRMATLSFHDTKNIVCGEGGALLLNDPADVARAWVLYEKGTDRKAFLEGQVDKYSWRDTGSSFALSDLLAAFLLGQLEERARIQATRRQVFEAYAAGLAPYAEELGLTLPTVPADREPAWHLFHVLLPTAGTRPVVVERLREHGVQATFHYVPLHDSEGGRRFAARETDCPVTSDVSARLLRLPFHQQLTPADTTRVVDTLVAVLREGAR</sequence>
<dbReference type="InterPro" id="IPR015422">
    <property type="entry name" value="PyrdxlP-dep_Trfase_small"/>
</dbReference>
<proteinExistence type="inferred from homology"/>
<evidence type="ECO:0000313" key="3">
    <source>
        <dbReference type="EMBL" id="MFC5177374.1"/>
    </source>
</evidence>
<reference evidence="4" key="1">
    <citation type="journal article" date="2019" name="Int. J. Syst. Evol. Microbiol.">
        <title>The Global Catalogue of Microorganisms (GCM) 10K type strain sequencing project: providing services to taxonomists for standard genome sequencing and annotation.</title>
        <authorList>
            <consortium name="The Broad Institute Genomics Platform"/>
            <consortium name="The Broad Institute Genome Sequencing Center for Infectious Disease"/>
            <person name="Wu L."/>
            <person name="Ma J."/>
        </authorList>
    </citation>
    <scope>NUCLEOTIDE SEQUENCE [LARGE SCALE GENOMIC DNA]</scope>
    <source>
        <strain evidence="4">DFY41</strain>
    </source>
</reference>
<comment type="caution">
    <text evidence="3">The sequence shown here is derived from an EMBL/GenBank/DDBJ whole genome shotgun (WGS) entry which is preliminary data.</text>
</comment>
<dbReference type="EMBL" id="JBHSKD010000011">
    <property type="protein sequence ID" value="MFC5177374.1"/>
    <property type="molecule type" value="Genomic_DNA"/>
</dbReference>
<evidence type="ECO:0000256" key="2">
    <source>
        <dbReference type="RuleBase" id="RU004508"/>
    </source>
</evidence>
<keyword evidence="4" id="KW-1185">Reference proteome</keyword>
<dbReference type="InterPro" id="IPR015424">
    <property type="entry name" value="PyrdxlP-dep_Trfase"/>
</dbReference>
<dbReference type="PIRSF" id="PIRSF000390">
    <property type="entry name" value="PLP_StrS"/>
    <property type="match status" value="1"/>
</dbReference>
<comment type="cofactor">
    <cofactor evidence="1">
        <name>pyridoxal 5'-phosphate</name>
        <dbReference type="ChEBI" id="CHEBI:597326"/>
    </cofactor>
</comment>
<protein>
    <submittedName>
        <fullName evidence="3">dTDP-4-amino-4,6-dideoxygalactose transaminase</fullName>
        <ecNumber evidence="3">2.6.1.59</ecNumber>
    </submittedName>
</protein>
<dbReference type="SUPFAM" id="SSF53383">
    <property type="entry name" value="PLP-dependent transferases"/>
    <property type="match status" value="1"/>
</dbReference>
<dbReference type="Gene3D" id="3.40.640.10">
    <property type="entry name" value="Type I PLP-dependent aspartate aminotransferase-like (Major domain)"/>
    <property type="match status" value="1"/>
</dbReference>
<name>A0ABW0BJ59_9ACTN</name>
<dbReference type="CDD" id="cd00616">
    <property type="entry name" value="AHBA_syn"/>
    <property type="match status" value="1"/>
</dbReference>
<organism evidence="3 4">
    <name type="scientific">Nocardioides taihuensis</name>
    <dbReference type="NCBI Taxonomy" id="1835606"/>
    <lineage>
        <taxon>Bacteria</taxon>
        <taxon>Bacillati</taxon>
        <taxon>Actinomycetota</taxon>
        <taxon>Actinomycetes</taxon>
        <taxon>Propionibacteriales</taxon>
        <taxon>Nocardioidaceae</taxon>
        <taxon>Nocardioides</taxon>
    </lineage>
</organism>
<accession>A0ABW0BJ59</accession>
<dbReference type="NCBIfam" id="NF008687">
    <property type="entry name" value="PRK11706.1"/>
    <property type="match status" value="1"/>
</dbReference>
<dbReference type="Pfam" id="PF01041">
    <property type="entry name" value="DegT_DnrJ_EryC1"/>
    <property type="match status" value="1"/>
</dbReference>
<dbReference type="PANTHER" id="PTHR30244:SF34">
    <property type="entry name" value="DTDP-4-AMINO-4,6-DIDEOXYGALACTOSE TRANSAMINASE"/>
    <property type="match status" value="1"/>
</dbReference>
<keyword evidence="3" id="KW-0808">Transferase</keyword>
<evidence type="ECO:0000256" key="1">
    <source>
        <dbReference type="ARBA" id="ARBA00001933"/>
    </source>
</evidence>
<keyword evidence="2" id="KW-0663">Pyridoxal phosphate</keyword>
<evidence type="ECO:0000313" key="4">
    <source>
        <dbReference type="Proteomes" id="UP001596087"/>
    </source>
</evidence>
<gene>
    <name evidence="3" type="primary">rffA</name>
    <name evidence="3" type="synonym">fcnA</name>
    <name evidence="3" type="synonym">wecE</name>
    <name evidence="3" type="ORF">ACFPGP_11875</name>
</gene>
<keyword evidence="3" id="KW-0032">Aminotransferase</keyword>
<dbReference type="Gene3D" id="3.90.1150.10">
    <property type="entry name" value="Aspartate Aminotransferase, domain 1"/>
    <property type="match status" value="1"/>
</dbReference>
<comment type="similarity">
    <text evidence="2">Belongs to the DegT/DnrJ/EryC1 family.</text>
</comment>
<dbReference type="PANTHER" id="PTHR30244">
    <property type="entry name" value="TRANSAMINASE"/>
    <property type="match status" value="1"/>
</dbReference>
<dbReference type="Proteomes" id="UP001596087">
    <property type="component" value="Unassembled WGS sequence"/>
</dbReference>
<dbReference type="GO" id="GO:0019180">
    <property type="term" value="F:dTDP-4-amino-4,6-dideoxygalactose transaminase activity"/>
    <property type="evidence" value="ECO:0007669"/>
    <property type="project" value="UniProtKB-EC"/>
</dbReference>
<dbReference type="InterPro" id="IPR015421">
    <property type="entry name" value="PyrdxlP-dep_Trfase_major"/>
</dbReference>
<dbReference type="RefSeq" id="WP_378590341.1">
    <property type="nucleotide sequence ID" value="NZ_JBHSKD010000011.1"/>
</dbReference>
<dbReference type="InterPro" id="IPR000653">
    <property type="entry name" value="DegT/StrS_aminotransferase"/>
</dbReference>
<dbReference type="EC" id="2.6.1.59" evidence="3"/>